<dbReference type="Proteomes" id="UP000245207">
    <property type="component" value="Unassembled WGS sequence"/>
</dbReference>
<protein>
    <submittedName>
        <fullName evidence="1">Uncharacterized protein</fullName>
    </submittedName>
</protein>
<dbReference type="AlphaFoldDB" id="A0A2U1MLA1"/>
<evidence type="ECO:0000313" key="2">
    <source>
        <dbReference type="Proteomes" id="UP000245207"/>
    </source>
</evidence>
<reference evidence="1 2" key="1">
    <citation type="journal article" date="2018" name="Mol. Plant">
        <title>The genome of Artemisia annua provides insight into the evolution of Asteraceae family and artemisinin biosynthesis.</title>
        <authorList>
            <person name="Shen Q."/>
            <person name="Zhang L."/>
            <person name="Liao Z."/>
            <person name="Wang S."/>
            <person name="Yan T."/>
            <person name="Shi P."/>
            <person name="Liu M."/>
            <person name="Fu X."/>
            <person name="Pan Q."/>
            <person name="Wang Y."/>
            <person name="Lv Z."/>
            <person name="Lu X."/>
            <person name="Zhang F."/>
            <person name="Jiang W."/>
            <person name="Ma Y."/>
            <person name="Chen M."/>
            <person name="Hao X."/>
            <person name="Li L."/>
            <person name="Tang Y."/>
            <person name="Lv G."/>
            <person name="Zhou Y."/>
            <person name="Sun X."/>
            <person name="Brodelius P.E."/>
            <person name="Rose J.K.C."/>
            <person name="Tang K."/>
        </authorList>
    </citation>
    <scope>NUCLEOTIDE SEQUENCE [LARGE SCALE GENOMIC DNA]</scope>
    <source>
        <strain evidence="2">cv. Huhao1</strain>
        <tissue evidence="1">Leaf</tissue>
    </source>
</reference>
<name>A0A2U1MLA1_ARTAN</name>
<organism evidence="1 2">
    <name type="scientific">Artemisia annua</name>
    <name type="common">Sweet wormwood</name>
    <dbReference type="NCBI Taxonomy" id="35608"/>
    <lineage>
        <taxon>Eukaryota</taxon>
        <taxon>Viridiplantae</taxon>
        <taxon>Streptophyta</taxon>
        <taxon>Embryophyta</taxon>
        <taxon>Tracheophyta</taxon>
        <taxon>Spermatophyta</taxon>
        <taxon>Magnoliopsida</taxon>
        <taxon>eudicotyledons</taxon>
        <taxon>Gunneridae</taxon>
        <taxon>Pentapetalae</taxon>
        <taxon>asterids</taxon>
        <taxon>campanulids</taxon>
        <taxon>Asterales</taxon>
        <taxon>Asteraceae</taxon>
        <taxon>Asteroideae</taxon>
        <taxon>Anthemideae</taxon>
        <taxon>Artemisiinae</taxon>
        <taxon>Artemisia</taxon>
    </lineage>
</organism>
<dbReference type="STRING" id="35608.A0A2U1MLA1"/>
<dbReference type="OrthoDB" id="10009520at2759"/>
<dbReference type="EMBL" id="PKPP01004956">
    <property type="protein sequence ID" value="PWA62050.1"/>
    <property type="molecule type" value="Genomic_DNA"/>
</dbReference>
<comment type="caution">
    <text evidence="1">The sequence shown here is derived from an EMBL/GenBank/DDBJ whole genome shotgun (WGS) entry which is preliminary data.</text>
</comment>
<dbReference type="Gene3D" id="1.20.120.1750">
    <property type="match status" value="1"/>
</dbReference>
<proteinExistence type="predicted"/>
<gene>
    <name evidence="1" type="ORF">CTI12_AA367570</name>
</gene>
<sequence>MVKLFGKRIEPRSRRVLKWTYAYGYYLPTYEEAKKELFEDLRGQAEIALEKNASERLHYCAEKEVSTYIETHEEAATSVHILTEKLINLTDTARKFFKNLLRALENDLSEVDDYDLSYQWERSQAVILSKDGVLEDIPDCKHARHHTCEEKKHSKTSDYVSPEQFHTEHIETGLSRPKDRHPIVSIDLGSSVFYVTRAKYEKRDEGYNVETTPDFYMFILNVVRFKASRF</sequence>
<keyword evidence="2" id="KW-1185">Reference proteome</keyword>
<accession>A0A2U1MLA1</accession>
<evidence type="ECO:0000313" key="1">
    <source>
        <dbReference type="EMBL" id="PWA62050.1"/>
    </source>
</evidence>